<comment type="caution">
    <text evidence="1">The sequence shown here is derived from an EMBL/GenBank/DDBJ whole genome shotgun (WGS) entry which is preliminary data.</text>
</comment>
<proteinExistence type="predicted"/>
<dbReference type="SUPFAM" id="SSF56219">
    <property type="entry name" value="DNase I-like"/>
    <property type="match status" value="1"/>
</dbReference>
<evidence type="ECO:0000313" key="2">
    <source>
        <dbReference type="Proteomes" id="UP000554482"/>
    </source>
</evidence>
<keyword evidence="2" id="KW-1185">Reference proteome</keyword>
<dbReference type="EMBL" id="JABWDY010018400">
    <property type="protein sequence ID" value="KAF5194682.1"/>
    <property type="molecule type" value="Genomic_DNA"/>
</dbReference>
<evidence type="ECO:0000313" key="1">
    <source>
        <dbReference type="EMBL" id="KAF5194682.1"/>
    </source>
</evidence>
<name>A0A7J6WF00_THATH</name>
<dbReference type="Gene3D" id="3.60.10.10">
    <property type="entry name" value="Endonuclease/exonuclease/phosphatase"/>
    <property type="match status" value="1"/>
</dbReference>
<organism evidence="1 2">
    <name type="scientific">Thalictrum thalictroides</name>
    <name type="common">Rue-anemone</name>
    <name type="synonym">Anemone thalictroides</name>
    <dbReference type="NCBI Taxonomy" id="46969"/>
    <lineage>
        <taxon>Eukaryota</taxon>
        <taxon>Viridiplantae</taxon>
        <taxon>Streptophyta</taxon>
        <taxon>Embryophyta</taxon>
        <taxon>Tracheophyta</taxon>
        <taxon>Spermatophyta</taxon>
        <taxon>Magnoliopsida</taxon>
        <taxon>Ranunculales</taxon>
        <taxon>Ranunculaceae</taxon>
        <taxon>Thalictroideae</taxon>
        <taxon>Thalictrum</taxon>
    </lineage>
</organism>
<dbReference type="InterPro" id="IPR036691">
    <property type="entry name" value="Endo/exonu/phosph_ase_sf"/>
</dbReference>
<dbReference type="AlphaFoldDB" id="A0A7J6WF00"/>
<sequence length="68" mass="7310">MAILVTWNARGLCNLDAQGSVKALLNVSKANVVMIQETKVRGNFDGVCNLLFPSGWMWKCVPSVGLSG</sequence>
<feature type="non-terminal residue" evidence="1">
    <location>
        <position position="68"/>
    </location>
</feature>
<protein>
    <submittedName>
        <fullName evidence="1">Uncharacterized protein</fullName>
    </submittedName>
</protein>
<reference evidence="1 2" key="1">
    <citation type="submission" date="2020-06" db="EMBL/GenBank/DDBJ databases">
        <title>Transcriptomic and genomic resources for Thalictrum thalictroides and T. hernandezii: Facilitating candidate gene discovery in an emerging model plant lineage.</title>
        <authorList>
            <person name="Arias T."/>
            <person name="Riano-Pachon D.M."/>
            <person name="Di Stilio V.S."/>
        </authorList>
    </citation>
    <scope>NUCLEOTIDE SEQUENCE [LARGE SCALE GENOMIC DNA]</scope>
    <source>
        <strain evidence="2">cv. WT478/WT964</strain>
        <tissue evidence="1">Leaves</tissue>
    </source>
</reference>
<gene>
    <name evidence="1" type="ORF">FRX31_015732</name>
</gene>
<dbReference type="Proteomes" id="UP000554482">
    <property type="component" value="Unassembled WGS sequence"/>
</dbReference>
<accession>A0A7J6WF00</accession>